<keyword evidence="9" id="KW-1185">Reference proteome</keyword>
<feature type="compositionally biased region" description="Basic residues" evidence="5">
    <location>
        <begin position="574"/>
        <end position="589"/>
    </location>
</feature>
<protein>
    <submittedName>
        <fullName evidence="8">Uncharacterized protein</fullName>
    </submittedName>
</protein>
<feature type="compositionally biased region" description="Low complexity" evidence="5">
    <location>
        <begin position="709"/>
        <end position="719"/>
    </location>
</feature>
<evidence type="ECO:0000313" key="8">
    <source>
        <dbReference type="EMBL" id="GAX82620.1"/>
    </source>
</evidence>
<feature type="compositionally biased region" description="Basic and acidic residues" evidence="5">
    <location>
        <begin position="819"/>
        <end position="849"/>
    </location>
</feature>
<evidence type="ECO:0000256" key="3">
    <source>
        <dbReference type="ARBA" id="ARBA00023054"/>
    </source>
</evidence>
<dbReference type="STRING" id="1157962.A0A250XIK0"/>
<proteinExistence type="inferred from homology"/>
<dbReference type="InterPro" id="IPR039754">
    <property type="entry name" value="Esf1"/>
</dbReference>
<dbReference type="PANTHER" id="PTHR12202:SF0">
    <property type="entry name" value="ESF1 HOMOLOG"/>
    <property type="match status" value="1"/>
</dbReference>
<feature type="domain" description="NUC153" evidence="6">
    <location>
        <begin position="789"/>
        <end position="816"/>
    </location>
</feature>
<dbReference type="Pfam" id="PF25121">
    <property type="entry name" value="RRM_ESF1"/>
    <property type="match status" value="1"/>
</dbReference>
<feature type="domain" description="ESF1 RRM" evidence="7">
    <location>
        <begin position="243"/>
        <end position="396"/>
    </location>
</feature>
<evidence type="ECO:0000256" key="5">
    <source>
        <dbReference type="SAM" id="MobiDB-lite"/>
    </source>
</evidence>
<dbReference type="EMBL" id="BEGY01000083">
    <property type="protein sequence ID" value="GAX82620.1"/>
    <property type="molecule type" value="Genomic_DNA"/>
</dbReference>
<evidence type="ECO:0000256" key="4">
    <source>
        <dbReference type="ARBA" id="ARBA00023242"/>
    </source>
</evidence>
<dbReference type="InterPro" id="IPR056750">
    <property type="entry name" value="RRM_ESF1"/>
</dbReference>
<keyword evidence="4" id="KW-0539">Nucleus</keyword>
<feature type="region of interest" description="Disordered" evidence="5">
    <location>
        <begin position="797"/>
        <end position="855"/>
    </location>
</feature>
<feature type="compositionally biased region" description="Acidic residues" evidence="5">
    <location>
        <begin position="187"/>
        <end position="212"/>
    </location>
</feature>
<dbReference type="GO" id="GO:0005730">
    <property type="term" value="C:nucleolus"/>
    <property type="evidence" value="ECO:0007669"/>
    <property type="project" value="UniProtKB-SubCell"/>
</dbReference>
<dbReference type="GO" id="GO:0003723">
    <property type="term" value="F:RNA binding"/>
    <property type="evidence" value="ECO:0007669"/>
    <property type="project" value="TreeGrafter"/>
</dbReference>
<dbReference type="OrthoDB" id="431825at2759"/>
<evidence type="ECO:0000256" key="1">
    <source>
        <dbReference type="ARBA" id="ARBA00004604"/>
    </source>
</evidence>
<feature type="compositionally biased region" description="Acidic residues" evidence="5">
    <location>
        <begin position="502"/>
        <end position="513"/>
    </location>
</feature>
<dbReference type="Proteomes" id="UP000232323">
    <property type="component" value="Unassembled WGS sequence"/>
</dbReference>
<evidence type="ECO:0000259" key="6">
    <source>
        <dbReference type="Pfam" id="PF08159"/>
    </source>
</evidence>
<evidence type="ECO:0000313" key="9">
    <source>
        <dbReference type="Proteomes" id="UP000232323"/>
    </source>
</evidence>
<evidence type="ECO:0000259" key="7">
    <source>
        <dbReference type="Pfam" id="PF25121"/>
    </source>
</evidence>
<comment type="similarity">
    <text evidence="2">Belongs to the ESF1 family.</text>
</comment>
<gene>
    <name evidence="8" type="ORF">CEUSTIGMA_g10046.t1</name>
</gene>
<feature type="compositionally biased region" description="Basic residues" evidence="5">
    <location>
        <begin position="731"/>
        <end position="748"/>
    </location>
</feature>
<feature type="compositionally biased region" description="Basic and acidic residues" evidence="5">
    <location>
        <begin position="514"/>
        <end position="526"/>
    </location>
</feature>
<name>A0A250XIK0_9CHLO</name>
<evidence type="ECO:0000256" key="2">
    <source>
        <dbReference type="ARBA" id="ARBA00009087"/>
    </source>
</evidence>
<dbReference type="InterPro" id="IPR012580">
    <property type="entry name" value="NUC153"/>
</dbReference>
<keyword evidence="3" id="KW-0175">Coiled coil</keyword>
<organism evidence="8 9">
    <name type="scientific">Chlamydomonas eustigma</name>
    <dbReference type="NCBI Taxonomy" id="1157962"/>
    <lineage>
        <taxon>Eukaryota</taxon>
        <taxon>Viridiplantae</taxon>
        <taxon>Chlorophyta</taxon>
        <taxon>core chlorophytes</taxon>
        <taxon>Chlorophyceae</taxon>
        <taxon>CS clade</taxon>
        <taxon>Chlamydomonadales</taxon>
        <taxon>Chlamydomonadaceae</taxon>
        <taxon>Chlamydomonas</taxon>
    </lineage>
</organism>
<accession>A0A250XIK0</accession>
<reference evidence="8 9" key="1">
    <citation type="submission" date="2017-08" db="EMBL/GenBank/DDBJ databases">
        <title>Acidophilic green algal genome provides insights into adaptation to an acidic environment.</title>
        <authorList>
            <person name="Hirooka S."/>
            <person name="Hirose Y."/>
            <person name="Kanesaki Y."/>
            <person name="Higuchi S."/>
            <person name="Fujiwara T."/>
            <person name="Onuma R."/>
            <person name="Era A."/>
            <person name="Ohbayashi R."/>
            <person name="Uzuka A."/>
            <person name="Nozaki H."/>
            <person name="Yoshikawa H."/>
            <person name="Miyagishima S.Y."/>
        </authorList>
    </citation>
    <scope>NUCLEOTIDE SEQUENCE [LARGE SCALE GENOMIC DNA]</scope>
    <source>
        <strain evidence="8 9">NIES-2499</strain>
    </source>
</reference>
<dbReference type="AlphaFoldDB" id="A0A250XIK0"/>
<comment type="caution">
    <text evidence="8">The sequence shown here is derived from an EMBL/GenBank/DDBJ whole genome shotgun (WGS) entry which is preliminary data.</text>
</comment>
<feature type="region of interest" description="Disordered" evidence="5">
    <location>
        <begin position="113"/>
        <end position="150"/>
    </location>
</feature>
<comment type="subcellular location">
    <subcellularLocation>
        <location evidence="1">Nucleus</location>
        <location evidence="1">Nucleolus</location>
    </subcellularLocation>
</comment>
<feature type="region of interest" description="Disordered" evidence="5">
    <location>
        <begin position="448"/>
        <end position="471"/>
    </location>
</feature>
<feature type="compositionally biased region" description="Basic and acidic residues" evidence="5">
    <location>
        <begin position="548"/>
        <end position="565"/>
    </location>
</feature>
<feature type="region of interest" description="Disordered" evidence="5">
    <location>
        <begin position="183"/>
        <end position="217"/>
    </location>
</feature>
<dbReference type="PANTHER" id="PTHR12202">
    <property type="entry name" value="ESF1 HOMOLOG"/>
    <property type="match status" value="1"/>
</dbReference>
<feature type="region of interest" description="Disordered" evidence="5">
    <location>
        <begin position="709"/>
        <end position="777"/>
    </location>
</feature>
<feature type="compositionally biased region" description="Acidic residues" evidence="5">
    <location>
        <begin position="595"/>
        <end position="607"/>
    </location>
</feature>
<feature type="compositionally biased region" description="Basic and acidic residues" evidence="5">
    <location>
        <begin position="462"/>
        <end position="471"/>
    </location>
</feature>
<dbReference type="Pfam" id="PF08159">
    <property type="entry name" value="NUC153"/>
    <property type="match status" value="1"/>
</dbReference>
<feature type="region of interest" description="Disordered" evidence="5">
    <location>
        <begin position="485"/>
        <end position="686"/>
    </location>
</feature>
<feature type="region of interest" description="Disordered" evidence="5">
    <location>
        <begin position="867"/>
        <end position="886"/>
    </location>
</feature>
<feature type="compositionally biased region" description="Basic and acidic residues" evidence="5">
    <location>
        <begin position="662"/>
        <end position="686"/>
    </location>
</feature>
<sequence length="886" mass="98876">MRAQSILNNDVLHSSSSFQLSYIMGQLRDSTGGEAAMQDARFASMHKDPRFSRFPKKNSTVEIDKRFSGMFSDPEFQSKSAVDKRGRKVKQGKRSEDLKRYYHLKDEAEWKQDAKKGNVDDQDVDEVHDEKAVLSKPVHGTKSKQNKSSASKAIASFVDEEEDEVDEEEQAALQRFLRARGMLDVSSSDDEDEDEVEDSSSESDDEAGEGQEGEPGAELSVKEWGVGAMAANPEEKIPLMDETKRIAIVDLDWDHVKAVDILAVLRSFAPTGADVVRVTVYPSDYGLQRMAEEVVAGPKHIFKSSEAKKGKSAGNKRPASDSEEDGDEVDKKRLAMYEKSKLRYYYAIVECRTVVAASHIYAECDGLEFERSACKFDLRFVPDDQSFEGRQVRDSASSVPTEYEPPVIFNLSLQHTDPKLTWDADDEGRKRVLHKKMTEEEIKEADFQAYLGSDDEDDDIEGPGRGEEKDAEKIRDRYRSLLLGATGKSDQSAVHDAKSWNADDEEEEEEENVEDRGDQGSKETKIGARIKRKDGMEMEVTFVSGLEKLGEQILSKKKEERDRAGETVWEAYLRKRKEKRKERKKRTGRGGRDEDSSESDDYDDVEEGGSKGQKGEVEDDPFDDPFFKDGSAGVALSSEDEDEDGIGRNIKGKEVKGRKKSDRSEVGKKEGLEGKASQEDSKRQKAELELLMMDDVALREATLRGMPSAVGAVAAGPSGRVTAEEEDTNNIRKKKQSRKERLRFKKEQRRAAREGSDEEDAAIRSAGGKAGKHGGDAEVEAGFKVDLSDPRFADLFEDQSYALDPTDPRFAKTKGSDMMAKEVVKRRSNADSSKKSNKDNESKVSDKVGSDNLLGQKSELKAMIAQLKRKAHNAATSGDPILKKLK</sequence>
<dbReference type="GO" id="GO:0006364">
    <property type="term" value="P:rRNA processing"/>
    <property type="evidence" value="ECO:0007669"/>
    <property type="project" value="InterPro"/>
</dbReference>
<feature type="region of interest" description="Disordered" evidence="5">
    <location>
        <begin position="305"/>
        <end position="329"/>
    </location>
</feature>